<accession>A0A6C0L344</accession>
<sequence length="217" mass="25813">MFHTKKNDCNKQIYGIVTILRACVVRALPKYNMDVYNLVHKFKEIYRFSEDEDESLDIFEENTLNEYNKNVSLQNDYDLIICPFKEVDHSLPYELLFNSFRRFLNCDSKNIERWYYNGLFDLTEISVDRYGKIVTLLEYSELYLKDFKAEFVNSLSNRKDIQINIYEQNVDIIRTLCAINSAKKNKKLKERELANYKIAKLPLPDDITNSLSEFQFG</sequence>
<evidence type="ECO:0000313" key="1">
    <source>
        <dbReference type="EMBL" id="QHU22898.1"/>
    </source>
</evidence>
<organism evidence="1">
    <name type="scientific">viral metagenome</name>
    <dbReference type="NCBI Taxonomy" id="1070528"/>
    <lineage>
        <taxon>unclassified sequences</taxon>
        <taxon>metagenomes</taxon>
        <taxon>organismal metagenomes</taxon>
    </lineage>
</organism>
<proteinExistence type="predicted"/>
<reference evidence="1" key="1">
    <citation type="journal article" date="2020" name="Nature">
        <title>Giant virus diversity and host interactions through global metagenomics.</title>
        <authorList>
            <person name="Schulz F."/>
            <person name="Roux S."/>
            <person name="Paez-Espino D."/>
            <person name="Jungbluth S."/>
            <person name="Walsh D.A."/>
            <person name="Denef V.J."/>
            <person name="McMahon K.D."/>
            <person name="Konstantinidis K.T."/>
            <person name="Eloe-Fadrosh E.A."/>
            <person name="Kyrpides N.C."/>
            <person name="Woyke T."/>
        </authorList>
    </citation>
    <scope>NUCLEOTIDE SEQUENCE</scope>
    <source>
        <strain evidence="1">GVMAG-S-ERX555907-63</strain>
    </source>
</reference>
<dbReference type="AlphaFoldDB" id="A0A6C0L344"/>
<dbReference type="EMBL" id="MN741019">
    <property type="protein sequence ID" value="QHU22898.1"/>
    <property type="molecule type" value="Genomic_DNA"/>
</dbReference>
<name>A0A6C0L344_9ZZZZ</name>
<protein>
    <submittedName>
        <fullName evidence="1">Uncharacterized protein</fullName>
    </submittedName>
</protein>